<comment type="caution">
    <text evidence="1">The sequence shown here is derived from an EMBL/GenBank/DDBJ whole genome shotgun (WGS) entry which is preliminary data.</text>
</comment>
<dbReference type="AlphaFoldDB" id="A0A1D3MJ51"/>
<name>A0A1D3MJ51_BACMY</name>
<reference evidence="1 2" key="1">
    <citation type="submission" date="2016-05" db="EMBL/GenBank/DDBJ databases">
        <title>Bacillus thuringiensis and Bacillus weihenstephanensis as novel biocontrol agents of wilt causing Verticillium species.</title>
        <authorList>
            <person name="Hollensteiner J."/>
            <person name="Wemheuer F."/>
            <person name="Harting R."/>
            <person name="Kolarzyk A."/>
            <person name="Diaz-Valerio S."/>
            <person name="Poehlein A."/>
            <person name="Brzuszkiewicz E."/>
            <person name="Nesemann K."/>
            <person name="Braus-Stromeyer S."/>
            <person name="Braus G."/>
            <person name="Daniel R."/>
            <person name="Liesegang H."/>
        </authorList>
    </citation>
    <scope>NUCLEOTIDE SEQUENCE [LARGE SCALE GENOMIC DNA]</scope>
    <source>
        <strain evidence="1 2">GOE11</strain>
    </source>
</reference>
<protein>
    <submittedName>
        <fullName evidence="1">Uncharacterized protein</fullName>
    </submittedName>
</protein>
<sequence length="47" mass="5405">MENNIEAYCENCGDETLHFADVDGWYCDEYDSENRSISANPYGGQDY</sequence>
<gene>
    <name evidence="1" type="ORF">BWGOE11_11620</name>
</gene>
<dbReference type="RefSeq" id="WP_002202866.1">
    <property type="nucleotide sequence ID" value="NZ_FMJF01000019.1"/>
</dbReference>
<organism evidence="1 2">
    <name type="scientific">Bacillus mycoides</name>
    <dbReference type="NCBI Taxonomy" id="1405"/>
    <lineage>
        <taxon>Bacteria</taxon>
        <taxon>Bacillati</taxon>
        <taxon>Bacillota</taxon>
        <taxon>Bacilli</taxon>
        <taxon>Bacillales</taxon>
        <taxon>Bacillaceae</taxon>
        <taxon>Bacillus</taxon>
        <taxon>Bacillus cereus group</taxon>
    </lineage>
</organism>
<dbReference type="Proteomes" id="UP000175835">
    <property type="component" value="Unassembled WGS sequence"/>
</dbReference>
<evidence type="ECO:0000313" key="1">
    <source>
        <dbReference type="EMBL" id="OFD97797.1"/>
    </source>
</evidence>
<evidence type="ECO:0000313" key="2">
    <source>
        <dbReference type="Proteomes" id="UP000175835"/>
    </source>
</evidence>
<proteinExistence type="predicted"/>
<accession>A0A1D3MJ51</accession>
<dbReference type="EMBL" id="LXLX01000021">
    <property type="protein sequence ID" value="OFD97797.1"/>
    <property type="molecule type" value="Genomic_DNA"/>
</dbReference>